<feature type="domain" description="WAP" evidence="1">
    <location>
        <begin position="63"/>
        <end position="113"/>
    </location>
</feature>
<accession>A0A1W0X879</accession>
<dbReference type="InterPro" id="IPR008197">
    <property type="entry name" value="WAP_dom"/>
</dbReference>
<gene>
    <name evidence="2" type="ORF">BV898_02471</name>
</gene>
<evidence type="ECO:0000313" key="3">
    <source>
        <dbReference type="Proteomes" id="UP000192578"/>
    </source>
</evidence>
<dbReference type="InterPro" id="IPR036645">
    <property type="entry name" value="Elafin-like_sf"/>
</dbReference>
<dbReference type="SUPFAM" id="SSF57256">
    <property type="entry name" value="Elafin-like"/>
    <property type="match status" value="2"/>
</dbReference>
<name>A0A1W0X879_HYPEX</name>
<dbReference type="AlphaFoldDB" id="A0A1W0X879"/>
<dbReference type="Pfam" id="PF00095">
    <property type="entry name" value="WAP"/>
    <property type="match status" value="2"/>
</dbReference>
<dbReference type="GO" id="GO:0030414">
    <property type="term" value="F:peptidase inhibitor activity"/>
    <property type="evidence" value="ECO:0007669"/>
    <property type="project" value="InterPro"/>
</dbReference>
<reference evidence="3" key="1">
    <citation type="submission" date="2017-01" db="EMBL/GenBank/DDBJ databases">
        <title>Comparative genomics of anhydrobiosis in the tardigrade Hypsibius dujardini.</title>
        <authorList>
            <person name="Yoshida Y."/>
            <person name="Koutsovoulos G."/>
            <person name="Laetsch D."/>
            <person name="Stevens L."/>
            <person name="Kumar S."/>
            <person name="Horikawa D."/>
            <person name="Ishino K."/>
            <person name="Komine S."/>
            <person name="Tomita M."/>
            <person name="Blaxter M."/>
            <person name="Arakawa K."/>
        </authorList>
    </citation>
    <scope>NUCLEOTIDE SEQUENCE [LARGE SCALE GENOMIC DNA]</scope>
    <source>
        <strain evidence="3">Z151</strain>
    </source>
</reference>
<evidence type="ECO:0000313" key="2">
    <source>
        <dbReference type="EMBL" id="OQV23735.1"/>
    </source>
</evidence>
<proteinExistence type="predicted"/>
<dbReference type="EMBL" id="MTYJ01000010">
    <property type="protein sequence ID" value="OQV23735.1"/>
    <property type="molecule type" value="Genomic_DNA"/>
</dbReference>
<dbReference type="Proteomes" id="UP000192578">
    <property type="component" value="Unassembled WGS sequence"/>
</dbReference>
<dbReference type="GO" id="GO:0005576">
    <property type="term" value="C:extracellular region"/>
    <property type="evidence" value="ECO:0007669"/>
    <property type="project" value="InterPro"/>
</dbReference>
<keyword evidence="3" id="KW-1185">Reference proteome</keyword>
<sequence length="227" mass="24900">MAFTGSNNCIGNCDFAANRDSDCSGSLKCCSNGCAEFCVRPFTGYGFLVNGRWPININGNYIRESKPGSCPATYTGWSIRNCQPICWADRDCSGSQKCCADTGCPYCADVGPVLPIKTTQITTRALLLRKSDRKLGLHRATDPERRVVPLEHTNLARFMPRKVIVSPGPVYVAPRVRAAEPIRLVATQQQPAPSPRIVQPVYQRAVQTFERAAPAPVVPQPSWRSRG</sequence>
<protein>
    <recommendedName>
        <fullName evidence="1">WAP domain-containing protein</fullName>
    </recommendedName>
</protein>
<dbReference type="Gene3D" id="4.10.75.10">
    <property type="entry name" value="Elafin-like"/>
    <property type="match status" value="2"/>
</dbReference>
<comment type="caution">
    <text evidence="2">The sequence shown here is derived from an EMBL/GenBank/DDBJ whole genome shotgun (WGS) entry which is preliminary data.</text>
</comment>
<dbReference type="OrthoDB" id="6060011at2759"/>
<organism evidence="2 3">
    <name type="scientific">Hypsibius exemplaris</name>
    <name type="common">Freshwater tardigrade</name>
    <dbReference type="NCBI Taxonomy" id="2072580"/>
    <lineage>
        <taxon>Eukaryota</taxon>
        <taxon>Metazoa</taxon>
        <taxon>Ecdysozoa</taxon>
        <taxon>Tardigrada</taxon>
        <taxon>Eutardigrada</taxon>
        <taxon>Parachela</taxon>
        <taxon>Hypsibioidea</taxon>
        <taxon>Hypsibiidae</taxon>
        <taxon>Hypsibius</taxon>
    </lineage>
</organism>
<evidence type="ECO:0000259" key="1">
    <source>
        <dbReference type="PROSITE" id="PS51390"/>
    </source>
</evidence>
<dbReference type="SMART" id="SM00217">
    <property type="entry name" value="WAP"/>
    <property type="match status" value="2"/>
</dbReference>
<dbReference type="PROSITE" id="PS51390">
    <property type="entry name" value="WAP"/>
    <property type="match status" value="1"/>
</dbReference>